<feature type="domain" description="AAA+ ATPase" evidence="1">
    <location>
        <begin position="98"/>
        <end position="296"/>
    </location>
</feature>
<dbReference type="EMBL" id="CDNC01000023">
    <property type="protein sequence ID" value="CEM62206.1"/>
    <property type="molecule type" value="Genomic_DNA"/>
</dbReference>
<organism evidence="2 3">
    <name type="scientific">Treponema phagedenis</name>
    <dbReference type="NCBI Taxonomy" id="162"/>
    <lineage>
        <taxon>Bacteria</taxon>
        <taxon>Pseudomonadati</taxon>
        <taxon>Spirochaetota</taxon>
        <taxon>Spirochaetia</taxon>
        <taxon>Spirochaetales</taxon>
        <taxon>Treponemataceae</taxon>
        <taxon>Treponema</taxon>
    </lineage>
</organism>
<dbReference type="CDD" id="cd00093">
    <property type="entry name" value="HTH_XRE"/>
    <property type="match status" value="1"/>
</dbReference>
<dbReference type="InterPro" id="IPR010982">
    <property type="entry name" value="Lambda_DNA-bd_dom_sf"/>
</dbReference>
<protein>
    <recommendedName>
        <fullName evidence="1">AAA+ ATPase domain-containing protein</fullName>
    </recommendedName>
</protein>
<dbReference type="Gene3D" id="1.10.260.40">
    <property type="entry name" value="lambda repressor-like DNA-binding domains"/>
    <property type="match status" value="1"/>
</dbReference>
<dbReference type="InterPro" id="IPR027417">
    <property type="entry name" value="P-loop_NTPase"/>
</dbReference>
<dbReference type="InterPro" id="IPR001387">
    <property type="entry name" value="Cro/C1-type_HTH"/>
</dbReference>
<dbReference type="AlphaFoldDB" id="A0A0B7GZU8"/>
<dbReference type="InterPro" id="IPR052026">
    <property type="entry name" value="ExeA_AAA_ATPase_DNA-bind"/>
</dbReference>
<dbReference type="GO" id="GO:0003677">
    <property type="term" value="F:DNA binding"/>
    <property type="evidence" value="ECO:0007669"/>
    <property type="project" value="InterPro"/>
</dbReference>
<accession>A0A0B7GZU8</accession>
<dbReference type="GO" id="GO:0016887">
    <property type="term" value="F:ATP hydrolysis activity"/>
    <property type="evidence" value="ECO:0007669"/>
    <property type="project" value="InterPro"/>
</dbReference>
<sequence length="313" mass="35403">MRMSDVSIDNLSVKERLKEALLRFDISQTKAAKEMGYTSSVLSQYLNDTYRGDVVKVEEAIIKWIARKTENAGKKHVAIIETTAMRQMSRAIRLAHDEKDIALIVGDAGSGKTTTAEQYVRDNPRTSILIKCSGAMSKKRMTEEIARQIGLNTYRVKFDNLVDMVSEALAEKEAIVIIDEADSLRDDALEFSRRLINDLGETGLVLIGLPGLAARIQNLKNDHRQLESRIGVFLKLQGLMKVDAERITESVWPEVSQEITESIYEISKRDIRQFVKIINRSQNIMTANRLEMPNVEIIEMAGKMILRRNYIGG</sequence>
<evidence type="ECO:0000259" key="1">
    <source>
        <dbReference type="SMART" id="SM00382"/>
    </source>
</evidence>
<dbReference type="SMART" id="SM00382">
    <property type="entry name" value="AAA"/>
    <property type="match status" value="1"/>
</dbReference>
<dbReference type="InterPro" id="IPR049945">
    <property type="entry name" value="AAA_22"/>
</dbReference>
<dbReference type="Proteomes" id="UP000042527">
    <property type="component" value="Unassembled WGS sequence"/>
</dbReference>
<dbReference type="Gene3D" id="3.40.50.300">
    <property type="entry name" value="P-loop containing nucleotide triphosphate hydrolases"/>
    <property type="match status" value="1"/>
</dbReference>
<dbReference type="PANTHER" id="PTHR35894:SF5">
    <property type="entry name" value="MU-LIKE PROPHAGE FLUMU DNA TRANSPOSITION PROTEIN B"/>
    <property type="match status" value="1"/>
</dbReference>
<dbReference type="InterPro" id="IPR003593">
    <property type="entry name" value="AAA+_ATPase"/>
</dbReference>
<keyword evidence="3" id="KW-1185">Reference proteome</keyword>
<dbReference type="Pfam" id="PF13401">
    <property type="entry name" value="AAA_22"/>
    <property type="match status" value="1"/>
</dbReference>
<gene>
    <name evidence="2" type="ORF">TPHV1_30101</name>
</gene>
<name>A0A0B7GZU8_TREPH</name>
<dbReference type="SUPFAM" id="SSF52540">
    <property type="entry name" value="P-loop containing nucleoside triphosphate hydrolases"/>
    <property type="match status" value="1"/>
</dbReference>
<evidence type="ECO:0000313" key="3">
    <source>
        <dbReference type="Proteomes" id="UP000042527"/>
    </source>
</evidence>
<reference evidence="3" key="1">
    <citation type="submission" date="2015-01" db="EMBL/GenBank/DDBJ databases">
        <authorList>
            <person name="Manzoor Shahid"/>
            <person name="Zubair Saima"/>
        </authorList>
    </citation>
    <scope>NUCLEOTIDE SEQUENCE [LARGE SCALE GENOMIC DNA]</scope>
    <source>
        <strain evidence="3">V1</strain>
    </source>
</reference>
<evidence type="ECO:0000313" key="2">
    <source>
        <dbReference type="EMBL" id="CEM62206.1"/>
    </source>
</evidence>
<dbReference type="SUPFAM" id="SSF47413">
    <property type="entry name" value="lambda repressor-like DNA-binding domains"/>
    <property type="match status" value="1"/>
</dbReference>
<dbReference type="PANTHER" id="PTHR35894">
    <property type="entry name" value="GENERAL SECRETION PATHWAY PROTEIN A-RELATED"/>
    <property type="match status" value="1"/>
</dbReference>
<proteinExistence type="predicted"/>